<protein>
    <submittedName>
        <fullName evidence="5">DUF2875 domain-containing protein</fullName>
    </submittedName>
</protein>
<keyword evidence="6" id="KW-1185">Reference proteome</keyword>
<dbReference type="InterPro" id="IPR021531">
    <property type="entry name" value="Tla3_N"/>
</dbReference>
<reference evidence="5 6" key="1">
    <citation type="submission" date="2019-03" db="EMBL/GenBank/DDBJ databases">
        <title>Draft genome of Massilia hortus sp. nov., a novel bacterial species of the Oxalobacteraceae family.</title>
        <authorList>
            <person name="Peta V."/>
            <person name="Raths R."/>
            <person name="Bucking H."/>
        </authorList>
    </citation>
    <scope>NUCLEOTIDE SEQUENCE [LARGE SCALE GENOMIC DNA]</scope>
    <source>
        <strain evidence="5 6">ONC3</strain>
    </source>
</reference>
<dbReference type="Pfam" id="PF11394">
    <property type="entry name" value="Tla3_N"/>
    <property type="match status" value="1"/>
</dbReference>
<feature type="domain" description="Type VI lipase adapter protein Tla3 C-terminal" evidence="4">
    <location>
        <begin position="412"/>
        <end position="552"/>
    </location>
</feature>
<organism evidence="5 6">
    <name type="scientific">Massilia horti</name>
    <dbReference type="NCBI Taxonomy" id="2562153"/>
    <lineage>
        <taxon>Bacteria</taxon>
        <taxon>Pseudomonadati</taxon>
        <taxon>Pseudomonadota</taxon>
        <taxon>Betaproteobacteria</taxon>
        <taxon>Burkholderiales</taxon>
        <taxon>Oxalobacteraceae</taxon>
        <taxon>Telluria group</taxon>
        <taxon>Massilia</taxon>
    </lineage>
</organism>
<dbReference type="EMBL" id="SPUM01000038">
    <property type="protein sequence ID" value="TFW33584.1"/>
    <property type="molecule type" value="Genomic_DNA"/>
</dbReference>
<name>A0A4Y9T300_9BURK</name>
<dbReference type="AlphaFoldDB" id="A0A4Y9T300"/>
<feature type="transmembrane region" description="Helical" evidence="2">
    <location>
        <begin position="49"/>
        <end position="69"/>
    </location>
</feature>
<dbReference type="Pfam" id="PF20995">
    <property type="entry name" value="Tla3_C"/>
    <property type="match status" value="1"/>
</dbReference>
<evidence type="ECO:0000313" key="5">
    <source>
        <dbReference type="EMBL" id="TFW33584.1"/>
    </source>
</evidence>
<keyword evidence="2" id="KW-0812">Transmembrane</keyword>
<gene>
    <name evidence="5" type="ORF">E4O92_06205</name>
</gene>
<dbReference type="Proteomes" id="UP000297258">
    <property type="component" value="Unassembled WGS sequence"/>
</dbReference>
<dbReference type="OrthoDB" id="8837296at2"/>
<evidence type="ECO:0000256" key="1">
    <source>
        <dbReference type="SAM" id="MobiDB-lite"/>
    </source>
</evidence>
<comment type="caution">
    <text evidence="5">The sequence shown here is derived from an EMBL/GenBank/DDBJ whole genome shotgun (WGS) entry which is preliminary data.</text>
</comment>
<evidence type="ECO:0000259" key="4">
    <source>
        <dbReference type="Pfam" id="PF20995"/>
    </source>
</evidence>
<feature type="domain" description="Type VI lipase adapter protein Tla3 N-terminal" evidence="3">
    <location>
        <begin position="104"/>
        <end position="259"/>
    </location>
</feature>
<feature type="region of interest" description="Disordered" evidence="1">
    <location>
        <begin position="134"/>
        <end position="204"/>
    </location>
</feature>
<evidence type="ECO:0000259" key="3">
    <source>
        <dbReference type="Pfam" id="PF11394"/>
    </source>
</evidence>
<feature type="compositionally biased region" description="Basic and acidic residues" evidence="1">
    <location>
        <begin position="137"/>
        <end position="152"/>
    </location>
</feature>
<proteinExistence type="predicted"/>
<keyword evidence="2" id="KW-1133">Transmembrane helix</keyword>
<accession>A0A4Y9T300</accession>
<evidence type="ECO:0000313" key="6">
    <source>
        <dbReference type="Proteomes" id="UP000297258"/>
    </source>
</evidence>
<evidence type="ECO:0000256" key="2">
    <source>
        <dbReference type="SAM" id="Phobius"/>
    </source>
</evidence>
<keyword evidence="2" id="KW-0472">Membrane</keyword>
<sequence length="590" mass="64976">MSSNRKKKTAAASRVRARHLSVLALVSLFAISIDGMAASNQTEVAMSKPWWLLAVVLGIGAVLGGRWVLAAREAEARQAQATAAALKARQQLAAARTGQGRREYVLEVISLGVTFDKFRQGKLWDVLQTGNPYTSIREQDPKKYPWSDDDKLGTSGGRAGDTLENGAGYTVTEWGTPVFNAAPPNSSDDRDSPLSPDMGIAGSAEASGMSTSLFVAGPRRFAERPDRILEDVFDFFDANPDIPYIVLNSDDGMGLRDLSRPTGSPPLVKDGYYIPEMPDSSALFLLARRERVDPIRPFVYDDIDDYRVGMDVLNRDGVARRLFLGYLDLKKSVPRPKEPAWRTERAVTASEWLDYAAKFGVRPDIRGTGPTSFLDRELNAKHLPPRDWKPTPWFPVPWSKTQLEQFDKLPTLGFIHRPVFVKTTDEHGKPLARRDARQKALVEGLQEALRTLPEAARAKGPARVIAATNDQTEQLIALEGMLRHYATQGGPEIDSGKLDKFINIDRRLGNTGAATLFMEMAIGVMGSYRAGGPSLAVNLRDPHEASFIFISPPSEEKRKAQQHVRGGDVFRSIKSPAIDPANYAVPVEAK</sequence>
<dbReference type="InterPro" id="IPR048303">
    <property type="entry name" value="Tla3_C"/>
</dbReference>